<dbReference type="RefSeq" id="XP_022344379.1">
    <property type="nucleotide sequence ID" value="XM_022488671.1"/>
</dbReference>
<evidence type="ECO:0000313" key="4">
    <source>
        <dbReference type="RefSeq" id="XP_022344379.1"/>
    </source>
</evidence>
<dbReference type="Proteomes" id="UP000694844">
    <property type="component" value="Chromosome 5"/>
</dbReference>
<dbReference type="AlphaFoldDB" id="A0A8B8EWL0"/>
<reference evidence="4" key="1">
    <citation type="submission" date="2025-08" db="UniProtKB">
        <authorList>
            <consortium name="RefSeq"/>
        </authorList>
    </citation>
    <scope>IDENTIFICATION</scope>
    <source>
        <tissue evidence="4">Whole sample</tissue>
    </source>
</reference>
<accession>A0A8B8EWL0</accession>
<keyword evidence="3" id="KW-1185">Reference proteome</keyword>
<evidence type="ECO:0000313" key="3">
    <source>
        <dbReference type="Proteomes" id="UP000694844"/>
    </source>
</evidence>
<feature type="coiled-coil region" evidence="1">
    <location>
        <begin position="82"/>
        <end position="109"/>
    </location>
</feature>
<gene>
    <name evidence="4" type="primary">LOC111137274</name>
</gene>
<dbReference type="KEGG" id="cvn:111137274"/>
<keyword evidence="1" id="KW-0175">Coiled coil</keyword>
<organism evidence="3 4">
    <name type="scientific">Crassostrea virginica</name>
    <name type="common">Eastern oyster</name>
    <dbReference type="NCBI Taxonomy" id="6565"/>
    <lineage>
        <taxon>Eukaryota</taxon>
        <taxon>Metazoa</taxon>
        <taxon>Spiralia</taxon>
        <taxon>Lophotrochozoa</taxon>
        <taxon>Mollusca</taxon>
        <taxon>Bivalvia</taxon>
        <taxon>Autobranchia</taxon>
        <taxon>Pteriomorphia</taxon>
        <taxon>Ostreida</taxon>
        <taxon>Ostreoidea</taxon>
        <taxon>Ostreidae</taxon>
        <taxon>Crassostrea</taxon>
    </lineage>
</organism>
<protein>
    <submittedName>
        <fullName evidence="4">Interferon-induced very large GTPase 1-like</fullName>
    </submittedName>
</protein>
<dbReference type="Pfam" id="PF01823">
    <property type="entry name" value="MACPF"/>
    <property type="match status" value="1"/>
</dbReference>
<evidence type="ECO:0000259" key="2">
    <source>
        <dbReference type="Pfam" id="PF01823"/>
    </source>
</evidence>
<proteinExistence type="predicted"/>
<name>A0A8B8EWL0_CRAVI</name>
<dbReference type="InterPro" id="IPR020864">
    <property type="entry name" value="MACPF"/>
</dbReference>
<sequence length="477" mass="55012">MEAVQSIENVLDEKGLDKTFWLGKFKTVGIENGKQLQHADRNVFNKLCQQKRYAWEENALKACFPLIREPSREERKEKQGFIEKMDKSLKEILQNLDRVTEEKERMSRMKINVQIPPGERNLHKELAKMELLKTELAAREKLTSSEVVSKISSGRVLRGYYIHKDAWQRVVPRKQLINIPEDVEILGPRMEETFTSREFFSEEKAGLYDHVVQHWGLNATASVGVIGAFTADIGVSMKSTDDGSRSEISQEGYTEIKETVFVPTASFTLENVSYFITPEALDELIQLESRLTEEKSNKLCTEFFSTFGSHYFAGTYHFGGRYTRSVICRTETKMTKSETIKLSKWALQGGGVGMVDWCLFGGRAQYESSDDESKSKFKEDVDYKVEKKIIKCGGPAEADSIPQWKLGLVKYPATWNIIDQDVHKEEWRGVWELLKDDLSPKFKDIENLRATLKKVWEDEFKEKLQIKTEKRVFLHVP</sequence>
<evidence type="ECO:0000256" key="1">
    <source>
        <dbReference type="SAM" id="Coils"/>
    </source>
</evidence>
<dbReference type="GeneID" id="111137274"/>
<dbReference type="OrthoDB" id="6146283at2759"/>
<feature type="domain" description="MACPF" evidence="2">
    <location>
        <begin position="247"/>
        <end position="396"/>
    </location>
</feature>